<evidence type="ECO:0000256" key="8">
    <source>
        <dbReference type="ARBA" id="ARBA00022519"/>
    </source>
</evidence>
<evidence type="ECO:0000256" key="5">
    <source>
        <dbReference type="ARBA" id="ARBA00011437"/>
    </source>
</evidence>
<evidence type="ECO:0000256" key="13">
    <source>
        <dbReference type="ARBA" id="ARBA00023136"/>
    </source>
</evidence>
<evidence type="ECO:0000256" key="11">
    <source>
        <dbReference type="ARBA" id="ARBA00022916"/>
    </source>
</evidence>
<dbReference type="InterPro" id="IPR018513">
    <property type="entry name" value="Cell_synthase_bac"/>
</dbReference>
<reference evidence="16 17" key="1">
    <citation type="submission" date="2020-06" db="EMBL/GenBank/DDBJ databases">
        <title>Photobacterium damselae subsp. damselae comparative genomics.</title>
        <authorList>
            <person name="Osorio C.R."/>
        </authorList>
    </citation>
    <scope>NUCLEOTIDE SEQUENCE [LARGE SCALE GENOMIC DNA]</scope>
    <source>
        <strain evidence="16 17">TW250/03</strain>
    </source>
</reference>
<evidence type="ECO:0000256" key="7">
    <source>
        <dbReference type="ARBA" id="ARBA00022475"/>
    </source>
</evidence>
<organism evidence="16 17">
    <name type="scientific">Photobacterium damselae subsp. damselae</name>
    <name type="common">Listonella damsela</name>
    <dbReference type="NCBI Taxonomy" id="85581"/>
    <lineage>
        <taxon>Bacteria</taxon>
        <taxon>Pseudomonadati</taxon>
        <taxon>Pseudomonadota</taxon>
        <taxon>Gammaproteobacteria</taxon>
        <taxon>Vibrionales</taxon>
        <taxon>Vibrionaceae</taxon>
        <taxon>Photobacterium</taxon>
    </lineage>
</organism>
<dbReference type="NCBIfam" id="NF008323">
    <property type="entry name" value="PRK11114.1-1"/>
    <property type="match status" value="1"/>
</dbReference>
<comment type="subcellular location">
    <subcellularLocation>
        <location evidence="2">Cell inner membrane</location>
        <topology evidence="2">Single-pass membrane protein</topology>
    </subcellularLocation>
</comment>
<keyword evidence="13 15" id="KW-0472">Membrane</keyword>
<comment type="function">
    <text evidence="1 15">Binds the cellulose synthase activator, bis-(3'-5') cyclic diguanylic acid (c-di-GMP).</text>
</comment>
<evidence type="ECO:0000256" key="12">
    <source>
        <dbReference type="ARBA" id="ARBA00022989"/>
    </source>
</evidence>
<evidence type="ECO:0000313" key="16">
    <source>
        <dbReference type="EMBL" id="NVP02768.1"/>
    </source>
</evidence>
<feature type="signal peptide" evidence="15">
    <location>
        <begin position="1"/>
        <end position="22"/>
    </location>
</feature>
<feature type="chain" id="PRO_5033107714" description="Cyclic di-GMP-binding protein" evidence="15">
    <location>
        <begin position="23"/>
        <end position="762"/>
    </location>
</feature>
<dbReference type="NCBIfam" id="NF008325">
    <property type="entry name" value="PRK11114.1-3"/>
    <property type="match status" value="1"/>
</dbReference>
<comment type="subunit">
    <text evidence="5 15">Tightly associated with the cellulose synthase catalytic subunit.</text>
</comment>
<dbReference type="PANTHER" id="PTHR39083">
    <property type="entry name" value="CYCLIC DI-GMP-BINDING PROTEIN"/>
    <property type="match status" value="1"/>
</dbReference>
<dbReference type="AlphaFoldDB" id="A0A850R2K2"/>
<comment type="pathway">
    <text evidence="3 15">Glycan metabolism; bacterial cellulose biosynthesis.</text>
</comment>
<dbReference type="UniPathway" id="UPA00694"/>
<keyword evidence="11 15" id="KW-0135">Cellulose biosynthesis</keyword>
<dbReference type="PANTHER" id="PTHR39083:SF1">
    <property type="entry name" value="CYCLIC DI-GMP-BINDING PROTEIN"/>
    <property type="match status" value="1"/>
</dbReference>
<evidence type="ECO:0000256" key="3">
    <source>
        <dbReference type="ARBA" id="ARBA00005186"/>
    </source>
</evidence>
<keyword evidence="12 15" id="KW-1133">Transmembrane helix</keyword>
<proteinExistence type="inferred from homology"/>
<feature type="transmembrane region" description="Helical" evidence="15">
    <location>
        <begin position="725"/>
        <end position="746"/>
    </location>
</feature>
<evidence type="ECO:0000256" key="6">
    <source>
        <dbReference type="ARBA" id="ARBA00021844"/>
    </source>
</evidence>
<evidence type="ECO:0000256" key="1">
    <source>
        <dbReference type="ARBA" id="ARBA00002057"/>
    </source>
</evidence>
<evidence type="ECO:0000256" key="9">
    <source>
        <dbReference type="ARBA" id="ARBA00022636"/>
    </source>
</evidence>
<dbReference type="GO" id="GO:0005886">
    <property type="term" value="C:plasma membrane"/>
    <property type="evidence" value="ECO:0007669"/>
    <property type="project" value="UniProtKB-SubCell"/>
</dbReference>
<evidence type="ECO:0000256" key="15">
    <source>
        <dbReference type="RuleBase" id="RU365021"/>
    </source>
</evidence>
<protein>
    <recommendedName>
        <fullName evidence="6 15">Cyclic di-GMP-binding protein</fullName>
    </recommendedName>
    <alternativeName>
        <fullName evidence="14 15">Cellulose synthase regulatory subunit</fullName>
    </alternativeName>
</protein>
<gene>
    <name evidence="16" type="primary">bcsB</name>
    <name evidence="16" type="ORF">HWA77_21395</name>
</gene>
<evidence type="ECO:0000256" key="10">
    <source>
        <dbReference type="ARBA" id="ARBA00022692"/>
    </source>
</evidence>
<dbReference type="GO" id="GO:0006011">
    <property type="term" value="P:UDP-alpha-D-glucose metabolic process"/>
    <property type="evidence" value="ECO:0007669"/>
    <property type="project" value="InterPro"/>
</dbReference>
<keyword evidence="9 15" id="KW-0973">c-di-GMP</keyword>
<name>A0A850R2K2_PHODD</name>
<evidence type="ECO:0000256" key="4">
    <source>
        <dbReference type="ARBA" id="ARBA00010714"/>
    </source>
</evidence>
<dbReference type="PRINTS" id="PR01440">
    <property type="entry name" value="CELLSNTHASEB"/>
</dbReference>
<evidence type="ECO:0000256" key="14">
    <source>
        <dbReference type="ARBA" id="ARBA00033444"/>
    </source>
</evidence>
<evidence type="ECO:0000313" key="17">
    <source>
        <dbReference type="Proteomes" id="UP000533429"/>
    </source>
</evidence>
<keyword evidence="8 15" id="KW-0997">Cell inner membrane</keyword>
<keyword evidence="15" id="KW-0732">Signal</keyword>
<evidence type="ECO:0000256" key="2">
    <source>
        <dbReference type="ARBA" id="ARBA00004377"/>
    </source>
</evidence>
<dbReference type="InterPro" id="IPR003920">
    <property type="entry name" value="Cell_synth_B"/>
</dbReference>
<dbReference type="Gene3D" id="2.60.120.260">
    <property type="entry name" value="Galactose-binding domain-like"/>
    <property type="match status" value="2"/>
</dbReference>
<dbReference type="EMBL" id="JABXOR010001385">
    <property type="protein sequence ID" value="NVP02768.1"/>
    <property type="molecule type" value="Genomic_DNA"/>
</dbReference>
<dbReference type="Pfam" id="PF03170">
    <property type="entry name" value="BcsB"/>
    <property type="match status" value="1"/>
</dbReference>
<keyword evidence="10 15" id="KW-0812">Transmembrane</keyword>
<dbReference type="GO" id="GO:0030244">
    <property type="term" value="P:cellulose biosynthetic process"/>
    <property type="evidence" value="ECO:0007669"/>
    <property type="project" value="UniProtKB-KW"/>
</dbReference>
<sequence>MQISKIKILAATLGLVCMSVSAQDLAQKPFIQSNISASMESDSSAVMKRIISFKQLGYNGSITLQGSESNVYIGFGSRLDEVVSKAVLHFNVTPSPALLSLVSHIKVYFNNELIGVVPITEGEQGKQLDLSIPLDPRYFSNYNQLRFELIGNIKTECSDPNDPSIWAEIGQNSSIEMYVQNTAIKSDLSLFPAPFFDYRDFSQLNLPLVMGSHPNTGEIKAAGVLSSYFGSLAGWRGAKFPLSYDALPDHNAIIFITNDNKPKFFHDFPDVDGPKVQVITHPMDPYVKLLLVMGRNSQELNKAVQGVVLGNTLLTGSIAKIDHVKQLKPRVPYDAPNWISTKGPVRFSDLIKQPSQLQVEGRTPPAITLNAQLPPDLFTWDSRGIPMNLHYRYSPPTIEHSGSRLTLSVNDQFVQAFNLAPKGQGSESDHVRIPLIDDSSFTDSDFVHIPAFKVGSKNQIRFNFSFASITAGRCIVTQPSKQYAAIDGNSTIDFSGFPHYIEMPNTHVFASSGFPFTRMADLSQTVAILPKHASRETVQTFLNVMGTLGRNSGYPGINVTVTNTWNANQLKDKDILSIGVVPELNTIADDPDQVNLVLKASERQIRLPRKNEPVSEHDGISSYNTDQDAAEVVSVNAMGNFAAITGMESPFTRGRSVIAILASQPSALASVDNALNDSGKIEHMFGTVVTLRDNEVASYNVGDHYYVGQLPLWKLVWFHFSNHPIIVAILAAFLVVIVAIVLWRILRKLSAVRLEKDNEDLD</sequence>
<dbReference type="Proteomes" id="UP000533429">
    <property type="component" value="Unassembled WGS sequence"/>
</dbReference>
<accession>A0A850R2K2</accession>
<keyword evidence="7 15" id="KW-1003">Cell membrane</keyword>
<comment type="caution">
    <text evidence="16">The sequence shown here is derived from an EMBL/GenBank/DDBJ whole genome shotgun (WGS) entry which is preliminary data.</text>
</comment>
<comment type="similarity">
    <text evidence="4 15">Belongs to the AcsB/BcsB family.</text>
</comment>